<dbReference type="Proteomes" id="UP000053825">
    <property type="component" value="Unassembled WGS sequence"/>
</dbReference>
<feature type="compositionally biased region" description="Acidic residues" evidence="1">
    <location>
        <begin position="203"/>
        <end position="213"/>
    </location>
</feature>
<accession>A0A0L7R6G3</accession>
<feature type="region of interest" description="Disordered" evidence="1">
    <location>
        <begin position="1"/>
        <end position="27"/>
    </location>
</feature>
<protein>
    <submittedName>
        <fullName evidence="2">Uncharacterized protein</fullName>
    </submittedName>
</protein>
<sequence>MGWVARGETRGAKRREEKQEEEGRRGDIKRNNGVFFLAIGEPAILLRQSRVASEQRGGESLGDVFLVDAAIFSRRASSIETTSFPSRTHRKGNLEVPLLIEKTRPGEKCEAGNGQQCVQEGKGRKRSTTSTGRVGSPVLSLAGAMGLDGENEMGMGRASVARNSDSGTGLRWLDRSTIERGKRKGKEEPEELEQQQQQQQRENEEEDEEEAEKEEERKAAGGKQRVL</sequence>
<evidence type="ECO:0000313" key="2">
    <source>
        <dbReference type="EMBL" id="KOC66438.1"/>
    </source>
</evidence>
<feature type="compositionally biased region" description="Basic and acidic residues" evidence="1">
    <location>
        <begin position="7"/>
        <end position="27"/>
    </location>
</feature>
<keyword evidence="3" id="KW-1185">Reference proteome</keyword>
<evidence type="ECO:0000313" key="3">
    <source>
        <dbReference type="Proteomes" id="UP000053825"/>
    </source>
</evidence>
<reference evidence="2 3" key="1">
    <citation type="submission" date="2015-07" db="EMBL/GenBank/DDBJ databases">
        <title>The genome of Habropoda laboriosa.</title>
        <authorList>
            <person name="Pan H."/>
            <person name="Kapheim K."/>
        </authorList>
    </citation>
    <scope>NUCLEOTIDE SEQUENCE [LARGE SCALE GENOMIC DNA]</scope>
    <source>
        <strain evidence="2">0110345459</strain>
    </source>
</reference>
<gene>
    <name evidence="2" type="ORF">WH47_08831</name>
</gene>
<dbReference type="AlphaFoldDB" id="A0A0L7R6G3"/>
<organism evidence="2 3">
    <name type="scientific">Habropoda laboriosa</name>
    <dbReference type="NCBI Taxonomy" id="597456"/>
    <lineage>
        <taxon>Eukaryota</taxon>
        <taxon>Metazoa</taxon>
        <taxon>Ecdysozoa</taxon>
        <taxon>Arthropoda</taxon>
        <taxon>Hexapoda</taxon>
        <taxon>Insecta</taxon>
        <taxon>Pterygota</taxon>
        <taxon>Neoptera</taxon>
        <taxon>Endopterygota</taxon>
        <taxon>Hymenoptera</taxon>
        <taxon>Apocrita</taxon>
        <taxon>Aculeata</taxon>
        <taxon>Apoidea</taxon>
        <taxon>Anthophila</taxon>
        <taxon>Apidae</taxon>
        <taxon>Habropoda</taxon>
    </lineage>
</organism>
<name>A0A0L7R6G3_9HYME</name>
<feature type="region of interest" description="Disordered" evidence="1">
    <location>
        <begin position="159"/>
        <end position="227"/>
    </location>
</feature>
<evidence type="ECO:0000256" key="1">
    <source>
        <dbReference type="SAM" id="MobiDB-lite"/>
    </source>
</evidence>
<feature type="region of interest" description="Disordered" evidence="1">
    <location>
        <begin position="107"/>
        <end position="141"/>
    </location>
</feature>
<dbReference type="EMBL" id="KQ414646">
    <property type="protein sequence ID" value="KOC66438.1"/>
    <property type="molecule type" value="Genomic_DNA"/>
</dbReference>
<proteinExistence type="predicted"/>